<dbReference type="AlphaFoldDB" id="A0ABD1SJ13"/>
<keyword evidence="3" id="KW-1185">Reference proteome</keyword>
<proteinExistence type="predicted"/>
<accession>A0ABD1SJ13</accession>
<feature type="compositionally biased region" description="Gly residues" evidence="1">
    <location>
        <begin position="113"/>
        <end position="130"/>
    </location>
</feature>
<dbReference type="SUPFAM" id="SSF48452">
    <property type="entry name" value="TPR-like"/>
    <property type="match status" value="1"/>
</dbReference>
<evidence type="ECO:0000313" key="3">
    <source>
        <dbReference type="Proteomes" id="UP001604277"/>
    </source>
</evidence>
<reference evidence="3" key="1">
    <citation type="submission" date="2024-07" db="EMBL/GenBank/DDBJ databases">
        <title>Two chromosome-level genome assemblies of Korean endemic species Abeliophyllum distichum and Forsythia ovata (Oleaceae).</title>
        <authorList>
            <person name="Jang H."/>
        </authorList>
    </citation>
    <scope>NUCLEOTIDE SEQUENCE [LARGE SCALE GENOMIC DNA]</scope>
</reference>
<dbReference type="InterPro" id="IPR011990">
    <property type="entry name" value="TPR-like_helical_dom_sf"/>
</dbReference>
<feature type="region of interest" description="Disordered" evidence="1">
    <location>
        <begin position="113"/>
        <end position="133"/>
    </location>
</feature>
<dbReference type="PANTHER" id="PTHR26312">
    <property type="entry name" value="TETRATRICOPEPTIDE REPEAT PROTEIN 5"/>
    <property type="match status" value="1"/>
</dbReference>
<dbReference type="Gene3D" id="1.25.40.10">
    <property type="entry name" value="Tetratricopeptide repeat domain"/>
    <property type="match status" value="1"/>
</dbReference>
<feature type="region of interest" description="Disordered" evidence="1">
    <location>
        <begin position="269"/>
        <end position="293"/>
    </location>
</feature>
<organism evidence="2 3">
    <name type="scientific">Forsythia ovata</name>
    <dbReference type="NCBI Taxonomy" id="205694"/>
    <lineage>
        <taxon>Eukaryota</taxon>
        <taxon>Viridiplantae</taxon>
        <taxon>Streptophyta</taxon>
        <taxon>Embryophyta</taxon>
        <taxon>Tracheophyta</taxon>
        <taxon>Spermatophyta</taxon>
        <taxon>Magnoliopsida</taxon>
        <taxon>eudicotyledons</taxon>
        <taxon>Gunneridae</taxon>
        <taxon>Pentapetalae</taxon>
        <taxon>asterids</taxon>
        <taxon>lamiids</taxon>
        <taxon>Lamiales</taxon>
        <taxon>Oleaceae</taxon>
        <taxon>Forsythieae</taxon>
        <taxon>Forsythia</taxon>
    </lineage>
</organism>
<sequence>MLLRSASTPVLNSLIPHSKESSPEPEFIHQTPKSRSSTILLSSSNSTASLDESINKMSRAFSDTDLKELIKIPSKPTCMHGLFSAIEGCEFGAGGVGSVRTLVEEVVSEGGGGGSICGGGSGGTPGGGDGNDGDSQYWNSNYGSGSMDMYYQNMIKANPENPLLLSNYARFLKEVRGDFVKAEEYCGRAILANPSDGNVLSLYADLIWETYHDSQRADILFNQAIEAAPDDRGQIYHLRDYVGQERLMGRNNFSTIDIHHVKPAKRFDKINPPRSPWKTTESTELPKIPIVDD</sequence>
<name>A0ABD1SJ13_9LAMI</name>
<comment type="caution">
    <text evidence="2">The sequence shown here is derived from an EMBL/GenBank/DDBJ whole genome shotgun (WGS) entry which is preliminary data.</text>
</comment>
<evidence type="ECO:0000313" key="2">
    <source>
        <dbReference type="EMBL" id="KAL2500721.1"/>
    </source>
</evidence>
<dbReference type="PANTHER" id="PTHR26312:SF227">
    <property type="entry name" value="TETRATRICOPEPTIDE REPEAT (TPR)-LIKE SUPERFAMILY PROTEIN"/>
    <property type="match status" value="1"/>
</dbReference>
<gene>
    <name evidence="2" type="ORF">Fot_34569</name>
</gene>
<protein>
    <submittedName>
        <fullName evidence="2">Tetratricopeptide repeat (TPR)-like superfamily protein</fullName>
    </submittedName>
</protein>
<dbReference type="EMBL" id="JBFOLJ010000010">
    <property type="protein sequence ID" value="KAL2500721.1"/>
    <property type="molecule type" value="Genomic_DNA"/>
</dbReference>
<feature type="region of interest" description="Disordered" evidence="1">
    <location>
        <begin position="13"/>
        <end position="42"/>
    </location>
</feature>
<evidence type="ECO:0000256" key="1">
    <source>
        <dbReference type="SAM" id="MobiDB-lite"/>
    </source>
</evidence>
<dbReference type="Proteomes" id="UP001604277">
    <property type="component" value="Unassembled WGS sequence"/>
</dbReference>